<evidence type="ECO:0000259" key="2">
    <source>
        <dbReference type="Pfam" id="PF25109"/>
    </source>
</evidence>
<dbReference type="InterPro" id="IPR056782">
    <property type="entry name" value="HAD_PNKP"/>
</dbReference>
<keyword evidence="3" id="KW-0614">Plasmid</keyword>
<dbReference type="RefSeq" id="WP_269521610.1">
    <property type="nucleotide sequence ID" value="NZ_CP114569.1"/>
</dbReference>
<geneLocation type="plasmid" evidence="3 4">
    <name>unnamed5</name>
</geneLocation>
<keyword evidence="1" id="KW-0479">Metal-binding</keyword>
<dbReference type="InterPro" id="IPR023214">
    <property type="entry name" value="HAD_sf"/>
</dbReference>
<proteinExistence type="predicted"/>
<accession>A0ABY7L8A0</accession>
<evidence type="ECO:0000313" key="3">
    <source>
        <dbReference type="EMBL" id="WAZ60745.1"/>
    </source>
</evidence>
<dbReference type="Proteomes" id="UP001164536">
    <property type="component" value="Plasmid unnamed5"/>
</dbReference>
<name>A0ABY7L8A0_CITFR</name>
<reference evidence="3" key="1">
    <citation type="submission" date="2022-12" db="EMBL/GenBank/DDBJ databases">
        <title>2953647.</title>
        <authorList>
            <person name="Hergert J."/>
            <person name="Casey R."/>
            <person name="Wagner J."/>
            <person name="Young E.L."/>
            <person name="Oakeson K.F."/>
        </authorList>
    </citation>
    <scope>NUCLEOTIDE SEQUENCE</scope>
    <source>
        <strain evidence="3">2953647</strain>
        <plasmid evidence="3">unnamed5</plasmid>
    </source>
</reference>
<dbReference type="Pfam" id="PF25109">
    <property type="entry name" value="HAD_PNKP"/>
    <property type="match status" value="1"/>
</dbReference>
<feature type="domain" description="Polynucleotide kinase PNKP phosphatase" evidence="2">
    <location>
        <begin position="43"/>
        <end position="146"/>
    </location>
</feature>
<keyword evidence="4" id="KW-1185">Reference proteome</keyword>
<evidence type="ECO:0000313" key="4">
    <source>
        <dbReference type="Proteomes" id="UP001164536"/>
    </source>
</evidence>
<dbReference type="Gene3D" id="3.40.50.1000">
    <property type="entry name" value="HAD superfamily/HAD-like"/>
    <property type="match status" value="1"/>
</dbReference>
<protein>
    <recommendedName>
        <fullName evidence="2">Polynucleotide kinase PNKP phosphatase domain-containing protein</fullName>
    </recommendedName>
</protein>
<gene>
    <name evidence="3" type="ORF">O4000_28970</name>
</gene>
<sequence>MTTADIVVFDLGNTLADYRHREYLIPRPDMMGYAPNWDRFSLACEKDTPIMANIALLVALSRHYRIFILTSRGEVAYAETVAWLSRFQIPYDRLIMRGEKEHRPPADVKRDWIRNIGTENILCAFDDNPDVCAAIRSMGVTCHQVA</sequence>
<dbReference type="SUPFAM" id="SSF56784">
    <property type="entry name" value="HAD-like"/>
    <property type="match status" value="1"/>
</dbReference>
<dbReference type="InterPro" id="IPR036412">
    <property type="entry name" value="HAD-like_sf"/>
</dbReference>
<evidence type="ECO:0000256" key="1">
    <source>
        <dbReference type="ARBA" id="ARBA00022723"/>
    </source>
</evidence>
<organism evidence="3 4">
    <name type="scientific">Citrobacter freundii</name>
    <dbReference type="NCBI Taxonomy" id="546"/>
    <lineage>
        <taxon>Bacteria</taxon>
        <taxon>Pseudomonadati</taxon>
        <taxon>Pseudomonadota</taxon>
        <taxon>Gammaproteobacteria</taxon>
        <taxon>Enterobacterales</taxon>
        <taxon>Enterobacteriaceae</taxon>
        <taxon>Citrobacter</taxon>
        <taxon>Citrobacter freundii complex</taxon>
    </lineage>
</organism>
<dbReference type="EMBL" id="CP114569">
    <property type="protein sequence ID" value="WAZ60745.1"/>
    <property type="molecule type" value="Genomic_DNA"/>
</dbReference>